<feature type="chain" id="PRO_5038941675" description="Lipase" evidence="1">
    <location>
        <begin position="22"/>
        <end position="534"/>
    </location>
</feature>
<keyword evidence="3" id="KW-1185">Reference proteome</keyword>
<evidence type="ECO:0000256" key="1">
    <source>
        <dbReference type="SAM" id="SignalP"/>
    </source>
</evidence>
<dbReference type="SUPFAM" id="SSF53474">
    <property type="entry name" value="alpha/beta-Hydrolases"/>
    <property type="match status" value="1"/>
</dbReference>
<dbReference type="AlphaFoldDB" id="A0A8I1DFX2"/>
<dbReference type="RefSeq" id="WP_181731551.1">
    <property type="nucleotide sequence ID" value="NZ_JACEIR010000002.1"/>
</dbReference>
<dbReference type="Gene3D" id="3.40.50.1820">
    <property type="entry name" value="alpha/beta hydrolase"/>
    <property type="match status" value="1"/>
</dbReference>
<proteinExistence type="predicted"/>
<evidence type="ECO:0000313" key="3">
    <source>
        <dbReference type="Proteomes" id="UP000633619"/>
    </source>
</evidence>
<reference evidence="2 3" key="1">
    <citation type="submission" date="2020-12" db="EMBL/GenBank/DDBJ databases">
        <title>WGS of Thermoactinomyces spp.</title>
        <authorList>
            <person name="Cheng K."/>
        </authorList>
    </citation>
    <scope>NUCLEOTIDE SEQUENCE [LARGE SCALE GENOMIC DNA]</scope>
    <source>
        <strain evidence="3">CICC 10671\DSM 43846</strain>
    </source>
</reference>
<keyword evidence="1" id="KW-0732">Signal</keyword>
<feature type="signal peptide" evidence="1">
    <location>
        <begin position="1"/>
        <end position="21"/>
    </location>
</feature>
<evidence type="ECO:0008006" key="4">
    <source>
        <dbReference type="Google" id="ProtNLM"/>
    </source>
</evidence>
<name>A0A8I1DFX2_THEIN</name>
<sequence>MRRPWCFLLCLLLAFSMFLPAGWVGAESEEIPPPQPMGNVISNQLPPPSEDTTPGTWFLGATPPNADPNKLPVVFVQGMNGKAQNWWSETNYHGLNDMYETAYNHGYRTAFVQLYDAGGKPSSQWDNGELLARMLKEIYDHFGQKVNIVAHSKGGPDTQAALIHYGAYPYVSKVVTLGSPHHGSHLADLAHSSWAGWLAELLGQRSDATYSLQTGEMAKYREQTDSHPDADKNVYYTAAGTNWGPGLSALWFGGFYLSSHGDNDGLVNVWSTELPYGNHLFTKDVDHDAIRTGTVAFAEIDSVLCSGQVVQTRADVPRMTEESADHFVRGGPLTAGTQAEETIPVDAGSQEILFTVLTKSPEVEVRLTSPSGKVYTETSSVFSQATDETFFQGAAVQMFHLKGNQVESGNWTIQMNSPQTDAYLLITTYSGTDTLSFALPAKAASGRIPLQMNWKNPDLKQLQASIQVISPRGEKMHTENITVGQIRKNVPDLTDRIGLKEPGTYNVTIDLQGTKADGTPFARTIIRSVYIGHP</sequence>
<comment type="caution">
    <text evidence="2">The sequence shown here is derived from an EMBL/GenBank/DDBJ whole genome shotgun (WGS) entry which is preliminary data.</text>
</comment>
<gene>
    <name evidence="2" type="ORF">I8U20_07945</name>
</gene>
<organism evidence="2 3">
    <name type="scientific">Thermoactinomyces intermedius</name>
    <dbReference type="NCBI Taxonomy" id="2024"/>
    <lineage>
        <taxon>Bacteria</taxon>
        <taxon>Bacillati</taxon>
        <taxon>Bacillota</taxon>
        <taxon>Bacilli</taxon>
        <taxon>Bacillales</taxon>
        <taxon>Thermoactinomycetaceae</taxon>
        <taxon>Thermoactinomyces</taxon>
    </lineage>
</organism>
<evidence type="ECO:0000313" key="2">
    <source>
        <dbReference type="EMBL" id="MBH8595261.1"/>
    </source>
</evidence>
<dbReference type="EMBL" id="JAECVW010000003">
    <property type="protein sequence ID" value="MBH8595261.1"/>
    <property type="molecule type" value="Genomic_DNA"/>
</dbReference>
<accession>A0A8I1DFX2</accession>
<protein>
    <recommendedName>
        <fullName evidence="4">Lipase</fullName>
    </recommendedName>
</protein>
<dbReference type="Proteomes" id="UP000633619">
    <property type="component" value="Unassembled WGS sequence"/>
</dbReference>
<dbReference type="InterPro" id="IPR029058">
    <property type="entry name" value="AB_hydrolase_fold"/>
</dbReference>